<protein>
    <submittedName>
        <fullName evidence="1">Uncharacterized protein</fullName>
    </submittedName>
</protein>
<dbReference type="PANTHER" id="PTHR47467">
    <property type="entry name" value="OS01G0867200 PROTEIN"/>
    <property type="match status" value="1"/>
</dbReference>
<reference evidence="1 2" key="1">
    <citation type="journal article" date="2020" name="Nat. Food">
        <title>A phased Vanilla planifolia genome enables genetic improvement of flavour and production.</title>
        <authorList>
            <person name="Hasing T."/>
            <person name="Tang H."/>
            <person name="Brym M."/>
            <person name="Khazi F."/>
            <person name="Huang T."/>
            <person name="Chambers A.H."/>
        </authorList>
    </citation>
    <scope>NUCLEOTIDE SEQUENCE [LARGE SCALE GENOMIC DNA]</scope>
    <source>
        <tissue evidence="1">Leaf</tissue>
    </source>
</reference>
<evidence type="ECO:0000313" key="2">
    <source>
        <dbReference type="Proteomes" id="UP000639772"/>
    </source>
</evidence>
<dbReference type="OrthoDB" id="1879717at2759"/>
<evidence type="ECO:0000313" key="1">
    <source>
        <dbReference type="EMBL" id="KAG0499992.1"/>
    </source>
</evidence>
<proteinExistence type="predicted"/>
<dbReference type="PANTHER" id="PTHR47467:SF1">
    <property type="entry name" value="WD40 REPEAT-CONTAINING PROTEIN"/>
    <property type="match status" value="1"/>
</dbReference>
<dbReference type="Proteomes" id="UP000639772">
    <property type="component" value="Chromosome 1"/>
</dbReference>
<dbReference type="EMBL" id="JADCNM010000001">
    <property type="protein sequence ID" value="KAG0499992.1"/>
    <property type="molecule type" value="Genomic_DNA"/>
</dbReference>
<name>A0A835S9H3_VANPL</name>
<sequence>MGTVDSYGHLILSRLERNGADVDKISYSVLPRNNGVGEGSWAGLCFSSVHQSTVAVAHSFCRSVDVYDQDMHVRSFHTLLYPASLSFLQGSLLVSGNSVLAVAEGSQLSIWDLRVYEKGGCVQRVCGSIGDIIYTVSALHQGNLLLEVLIAR</sequence>
<comment type="caution">
    <text evidence="1">The sequence shown here is derived from an EMBL/GenBank/DDBJ whole genome shotgun (WGS) entry which is preliminary data.</text>
</comment>
<dbReference type="AlphaFoldDB" id="A0A835S9H3"/>
<accession>A0A835S9H3</accession>
<gene>
    <name evidence="1" type="ORF">HPP92_000064</name>
</gene>
<organism evidence="1 2">
    <name type="scientific">Vanilla planifolia</name>
    <name type="common">Vanilla</name>
    <dbReference type="NCBI Taxonomy" id="51239"/>
    <lineage>
        <taxon>Eukaryota</taxon>
        <taxon>Viridiplantae</taxon>
        <taxon>Streptophyta</taxon>
        <taxon>Embryophyta</taxon>
        <taxon>Tracheophyta</taxon>
        <taxon>Spermatophyta</taxon>
        <taxon>Magnoliopsida</taxon>
        <taxon>Liliopsida</taxon>
        <taxon>Asparagales</taxon>
        <taxon>Orchidaceae</taxon>
        <taxon>Vanilloideae</taxon>
        <taxon>Vanilleae</taxon>
        <taxon>Vanilla</taxon>
    </lineage>
</organism>